<reference evidence="12" key="1">
    <citation type="submission" date="2021-02" db="EMBL/GenBank/DDBJ databases">
        <authorList>
            <person name="Nowell W R."/>
        </authorList>
    </citation>
    <scope>NUCLEOTIDE SEQUENCE</scope>
</reference>
<evidence type="ECO:0000256" key="7">
    <source>
        <dbReference type="ARBA" id="ARBA00022759"/>
    </source>
</evidence>
<dbReference type="Pfam" id="PF17917">
    <property type="entry name" value="RT_RNaseH"/>
    <property type="match status" value="1"/>
</dbReference>
<feature type="compositionally biased region" description="Polar residues" evidence="10">
    <location>
        <begin position="1"/>
        <end position="27"/>
    </location>
</feature>
<evidence type="ECO:0000256" key="8">
    <source>
        <dbReference type="ARBA" id="ARBA00022801"/>
    </source>
</evidence>
<evidence type="ECO:0000256" key="9">
    <source>
        <dbReference type="ARBA" id="ARBA00022918"/>
    </source>
</evidence>
<accession>A0A816P5Z7</accession>
<dbReference type="Gene3D" id="2.40.70.10">
    <property type="entry name" value="Acid Proteases"/>
    <property type="match status" value="1"/>
</dbReference>
<dbReference type="InterPro" id="IPR051320">
    <property type="entry name" value="Viral_Replic_Matur_Polypro"/>
</dbReference>
<dbReference type="InterPro" id="IPR021109">
    <property type="entry name" value="Peptidase_aspartic_dom_sf"/>
</dbReference>
<sequence>MDSNSSHTSNELENDCSSPILTPSHFSGSEDLRTNKTNQINFQISNKVSPNDRTKLNESLNVTSNINNPPLVIPNQTFYNPQFDPRLLGNNSNLYYPPNFLPQQLINQTSPSYAQVLQQNIPSIQFVNSIPIPDQGFSEFKGDSVSKFNQYLKCFENYCQARFFNDTNQWSRLLINRLPQDIKGILPEDVEYTYSYDKIVNLIQTHLTIVEPKNELSEVSKFLEINKNSNESVAFFASRLLQSYNKIYPNEKDKYKYDDFLRQRFLTNLSEELQRNVNISLIGSFASQKGPEFKLLVKMATAWEQEFEKLNKTSTGNCFQGNPDNNNIYPMNPTTMTNPNVTNEFPQNMSYPMPCHAIKSNSNCFFSPRLTINPECTNVAPQIQPSHPQQNQVVICKRCFGLNHNAQDCMATVGIKGKLVHKGQMSNSNINYKSDLENVAILNEQKSNKTRTINNTNKRSKNNRIYKGCQSVKYITGPQALQVDIKASLLYRINKLSSPLKEKVIDVFRKNCPSQNFVICPHPSKFNDNCLYCEFGDPEIVRLDRVIASFQPVKITKTNIELKLASKNKPAASHSDITSSTSTNIHHHQHQGINKVVSKVNKMSKMGTDLEKFMRNKKRLNNSKEKSRSVSLKINSISLPEQSVKINNQGKLSNSEQSVESLQNLFSPEWTKEFDQTSVINEQAVKRMEFYDNNKLVCSFADSKSEFKENDCVIINSLEQPVSHPLLIKNEINKIQVRQDIFDDDKKVVECKFYVNLKGKSYHALIDSGSHESSIRVDLCNELNLEIIPLAKNEVNFSNGTAGKIPILGRVTINVKFMDVDPGLHTFKVFPNSGPLCDEIVLGQDYLIQKKIKYFGSKRLIRGYLPNNKPWSYQYNNNLIRRVICDIDCKLNKDLELKPGESIIANVNCEFPQHYDDENINFEIKNFSGATQAHFVKHIQEDTVLYPEQFNDIPTQNDSIYYIVNLDSPKLELYNDTNCILNYKQNALVGYLYSIKNIYLNTPSPEVIWPTNNKFDAFNSSGHCKLSPEIENCFVRSNVVEIPNKMNTHINETSINEGINDMNENELMSDFNPPDMIDLPEESEWTREMLDECVKVGGSSEAQDEFRDLLWNFKDTVSNSKIFKPSTLPPVHLIQKSNKIINIPQYRFSQSVALEIEEIIQDMLRSGIIQRSSSLYNSPIHLVRKKDGTGRVVCDLRGVNNELELPVPTPLLSIEEVMAGLQGMKVFSQLDLLSGFHQLVVHPASRHLTAFTASHRYEFVRLPFGCKSSPIEFSRLLNVALADLLVPIALPGDQGIKRKHVFIYIDDIGLATVNESDHLELLKLVFQKLQEHQLKLKLVKCNFMKSFMSFLGFHFSPTGVKKEQAYIDKILSIPRPKTVCQIMQFLGSIVYIHRFIKDYSTIAKPMTSLCSSNKLKMRAKVEWNDELEQAYLKLINLVREDTELCYPDFNDSSRPLCLHTDSSVTGSGAYLTQMTPDGKGHRIIAFSSSTYNTAQTHYSVTELELLALKIGVRAFDVFLKGKPFIVYTDHQALFHL</sequence>
<keyword evidence="7" id="KW-0255">Endonuclease</keyword>
<dbReference type="SUPFAM" id="SSF56672">
    <property type="entry name" value="DNA/RNA polymerases"/>
    <property type="match status" value="1"/>
</dbReference>
<proteinExistence type="predicted"/>
<evidence type="ECO:0000313" key="12">
    <source>
        <dbReference type="EMBL" id="CAF2044380.1"/>
    </source>
</evidence>
<keyword evidence="9" id="KW-0695">RNA-directed DNA polymerase</keyword>
<dbReference type="CDD" id="cd00303">
    <property type="entry name" value="retropepsin_like"/>
    <property type="match status" value="1"/>
</dbReference>
<evidence type="ECO:0000256" key="6">
    <source>
        <dbReference type="ARBA" id="ARBA00022750"/>
    </source>
</evidence>
<dbReference type="EC" id="2.7.7.49" evidence="1"/>
<dbReference type="Gene3D" id="3.10.10.10">
    <property type="entry name" value="HIV Type 1 Reverse Transcriptase, subunit A, domain 1"/>
    <property type="match status" value="1"/>
</dbReference>
<dbReference type="PANTHER" id="PTHR33064">
    <property type="entry name" value="POL PROTEIN"/>
    <property type="match status" value="1"/>
</dbReference>
<dbReference type="GO" id="GO:0003964">
    <property type="term" value="F:RNA-directed DNA polymerase activity"/>
    <property type="evidence" value="ECO:0007669"/>
    <property type="project" value="UniProtKB-KW"/>
</dbReference>
<gene>
    <name evidence="12" type="ORF">XDN619_LOCUS7330</name>
</gene>
<dbReference type="PANTHER" id="PTHR33064:SF37">
    <property type="entry name" value="RIBONUCLEASE H"/>
    <property type="match status" value="1"/>
</dbReference>
<dbReference type="PROSITE" id="PS50878">
    <property type="entry name" value="RT_POL"/>
    <property type="match status" value="1"/>
</dbReference>
<protein>
    <recommendedName>
        <fullName evidence="1">RNA-directed DNA polymerase</fullName>
        <ecNumber evidence="1">2.7.7.49</ecNumber>
    </recommendedName>
</protein>
<dbReference type="GO" id="GO:0004519">
    <property type="term" value="F:endonuclease activity"/>
    <property type="evidence" value="ECO:0007669"/>
    <property type="project" value="UniProtKB-KW"/>
</dbReference>
<evidence type="ECO:0000256" key="1">
    <source>
        <dbReference type="ARBA" id="ARBA00012493"/>
    </source>
</evidence>
<keyword evidence="3" id="KW-0808">Transferase</keyword>
<evidence type="ECO:0000256" key="3">
    <source>
        <dbReference type="ARBA" id="ARBA00022679"/>
    </source>
</evidence>
<evidence type="ECO:0000256" key="2">
    <source>
        <dbReference type="ARBA" id="ARBA00022670"/>
    </source>
</evidence>
<dbReference type="CDD" id="cd01647">
    <property type="entry name" value="RT_LTR"/>
    <property type="match status" value="1"/>
</dbReference>
<dbReference type="InterPro" id="IPR043128">
    <property type="entry name" value="Rev_trsase/Diguanyl_cyclase"/>
</dbReference>
<name>A0A816P5Z7_9BILA</name>
<keyword evidence="2" id="KW-0645">Protease</keyword>
<keyword evidence="6" id="KW-0064">Aspartyl protease</keyword>
<feature type="region of interest" description="Disordered" evidence="10">
    <location>
        <begin position="572"/>
        <end position="593"/>
    </location>
</feature>
<dbReference type="Gene3D" id="3.30.70.270">
    <property type="match status" value="2"/>
</dbReference>
<evidence type="ECO:0000259" key="11">
    <source>
        <dbReference type="PROSITE" id="PS50878"/>
    </source>
</evidence>
<dbReference type="InterPro" id="IPR043502">
    <property type="entry name" value="DNA/RNA_pol_sf"/>
</dbReference>
<keyword evidence="5" id="KW-0540">Nuclease</keyword>
<evidence type="ECO:0000313" key="13">
    <source>
        <dbReference type="Proteomes" id="UP000663887"/>
    </source>
</evidence>
<feature type="compositionally biased region" description="Polar residues" evidence="10">
    <location>
        <begin position="575"/>
        <end position="584"/>
    </location>
</feature>
<evidence type="ECO:0000256" key="5">
    <source>
        <dbReference type="ARBA" id="ARBA00022722"/>
    </source>
</evidence>
<organism evidence="12 13">
    <name type="scientific">Rotaria magnacalcarata</name>
    <dbReference type="NCBI Taxonomy" id="392030"/>
    <lineage>
        <taxon>Eukaryota</taxon>
        <taxon>Metazoa</taxon>
        <taxon>Spiralia</taxon>
        <taxon>Gnathifera</taxon>
        <taxon>Rotifera</taxon>
        <taxon>Eurotatoria</taxon>
        <taxon>Bdelloidea</taxon>
        <taxon>Philodinida</taxon>
        <taxon>Philodinidae</taxon>
        <taxon>Rotaria</taxon>
    </lineage>
</organism>
<evidence type="ECO:0000256" key="4">
    <source>
        <dbReference type="ARBA" id="ARBA00022695"/>
    </source>
</evidence>
<feature type="non-terminal residue" evidence="12">
    <location>
        <position position="1536"/>
    </location>
</feature>
<comment type="caution">
    <text evidence="12">The sequence shown here is derived from an EMBL/GenBank/DDBJ whole genome shotgun (WGS) entry which is preliminary data.</text>
</comment>
<evidence type="ECO:0000256" key="10">
    <source>
        <dbReference type="SAM" id="MobiDB-lite"/>
    </source>
</evidence>
<dbReference type="EMBL" id="CAJNRG010002207">
    <property type="protein sequence ID" value="CAF2044380.1"/>
    <property type="molecule type" value="Genomic_DNA"/>
</dbReference>
<dbReference type="Proteomes" id="UP000663887">
    <property type="component" value="Unassembled WGS sequence"/>
</dbReference>
<feature type="region of interest" description="Disordered" evidence="10">
    <location>
        <begin position="1"/>
        <end position="32"/>
    </location>
</feature>
<dbReference type="InterPro" id="IPR000477">
    <property type="entry name" value="RT_dom"/>
</dbReference>
<dbReference type="InterPro" id="IPR041373">
    <property type="entry name" value="RT_RNaseH"/>
</dbReference>
<dbReference type="GO" id="GO:0004190">
    <property type="term" value="F:aspartic-type endopeptidase activity"/>
    <property type="evidence" value="ECO:0007669"/>
    <property type="project" value="UniProtKB-KW"/>
</dbReference>
<dbReference type="Pfam" id="PF00078">
    <property type="entry name" value="RVT_1"/>
    <property type="match status" value="1"/>
</dbReference>
<dbReference type="GO" id="GO:0006508">
    <property type="term" value="P:proteolysis"/>
    <property type="evidence" value="ECO:0007669"/>
    <property type="project" value="UniProtKB-KW"/>
</dbReference>
<keyword evidence="4" id="KW-0548">Nucleotidyltransferase</keyword>
<feature type="domain" description="Reverse transcriptase" evidence="11">
    <location>
        <begin position="1164"/>
        <end position="1355"/>
    </location>
</feature>
<keyword evidence="8" id="KW-0378">Hydrolase</keyword>